<dbReference type="AlphaFoldDB" id="A0ABC8UUR3"/>
<dbReference type="InterPro" id="IPR026961">
    <property type="entry name" value="PGG_dom"/>
</dbReference>
<protein>
    <recommendedName>
        <fullName evidence="3">PGG domain-containing protein</fullName>
    </recommendedName>
</protein>
<dbReference type="InterPro" id="IPR002110">
    <property type="entry name" value="Ankyrin_rpt"/>
</dbReference>
<dbReference type="Pfam" id="PF13962">
    <property type="entry name" value="PGG"/>
    <property type="match status" value="1"/>
</dbReference>
<keyword evidence="2" id="KW-0812">Transmembrane</keyword>
<gene>
    <name evidence="4" type="ORF">ILEXP_LOCUS55158</name>
</gene>
<feature type="transmembrane region" description="Helical" evidence="2">
    <location>
        <begin position="611"/>
        <end position="633"/>
    </location>
</feature>
<evidence type="ECO:0000256" key="1">
    <source>
        <dbReference type="PROSITE-ProRule" id="PRU00023"/>
    </source>
</evidence>
<feature type="repeat" description="ANK" evidence="1">
    <location>
        <begin position="84"/>
        <end position="116"/>
    </location>
</feature>
<evidence type="ECO:0000313" key="5">
    <source>
        <dbReference type="Proteomes" id="UP001642360"/>
    </source>
</evidence>
<dbReference type="SMART" id="SM00248">
    <property type="entry name" value="ANK"/>
    <property type="match status" value="5"/>
</dbReference>
<accession>A0ABC8UUR3</accession>
<sequence length="658" mass="74661">MESSATEFSTSLHLSEVYKFASEDTAESLEFFCNFWRNEGAVPIHQRGDTILHLLAIKGNVAALGNLLLADHLLDEMLLIKNASGNTALHEAARSGQKVVAEIMVTKKPDLVFQRNDLNETPLYLAAAFGKIEVFTLLESYNSDCRIRRHDGFTILHAAIEGERYSLAIRILESYPDLADKHDENGMTALNLLATMPSSFKSKSSYVLQDLNRKPFIPLQMLEVVVYKCIKTRIDDKVSESHVAGNVEDPAADNKARISKVEMPFFIRVIIGHWFFGKIYNAKQKHEFVDKLAHKLIEKEDWSHYIKYESIDPEVSSFGISSRKKNKVPDPLIQATRFGILELVMAILKKYPQAAYSIDDNGRNILHITVEQKHRFVYEYLMRSLDYKDRMLADIDNRGNSILHLASCVQNPATSHPRITDVASQCRVNNDFRKKRGSVPLIHQMSWDVLWFKQVEHDTYPHLRHVRNMDGMTAEELFEENYSSVREEAEKAAKEASGNLIIVTILIATLNFAALFTVPGGFNQDTGDPMLLSNHRQEMQFFMAYVGLSLSFALFSLANILLIQLSRFDTNDFHISIPTKFIFSSLALMYSAGLSGTAYCQGYILEGQPETFLATVTIFCLFVGWYVLALLMVDTTASVFDYMYYALLHLIAYKSRGI</sequence>
<dbReference type="Pfam" id="PF12796">
    <property type="entry name" value="Ank_2"/>
    <property type="match status" value="1"/>
</dbReference>
<proteinExistence type="predicted"/>
<dbReference type="EMBL" id="CAUOFW020009091">
    <property type="protein sequence ID" value="CAK9184810.1"/>
    <property type="molecule type" value="Genomic_DNA"/>
</dbReference>
<feature type="transmembrane region" description="Helical" evidence="2">
    <location>
        <begin position="500"/>
        <end position="522"/>
    </location>
</feature>
<dbReference type="Gene3D" id="1.25.40.20">
    <property type="entry name" value="Ankyrin repeat-containing domain"/>
    <property type="match status" value="2"/>
</dbReference>
<dbReference type="PROSITE" id="PS50088">
    <property type="entry name" value="ANK_REPEAT"/>
    <property type="match status" value="1"/>
</dbReference>
<keyword evidence="2" id="KW-1133">Transmembrane helix</keyword>
<organism evidence="4 5">
    <name type="scientific">Ilex paraguariensis</name>
    <name type="common">yerba mate</name>
    <dbReference type="NCBI Taxonomy" id="185542"/>
    <lineage>
        <taxon>Eukaryota</taxon>
        <taxon>Viridiplantae</taxon>
        <taxon>Streptophyta</taxon>
        <taxon>Embryophyta</taxon>
        <taxon>Tracheophyta</taxon>
        <taxon>Spermatophyta</taxon>
        <taxon>Magnoliopsida</taxon>
        <taxon>eudicotyledons</taxon>
        <taxon>Gunneridae</taxon>
        <taxon>Pentapetalae</taxon>
        <taxon>asterids</taxon>
        <taxon>campanulids</taxon>
        <taxon>Aquifoliales</taxon>
        <taxon>Aquifoliaceae</taxon>
        <taxon>Ilex</taxon>
    </lineage>
</organism>
<evidence type="ECO:0000256" key="2">
    <source>
        <dbReference type="SAM" id="Phobius"/>
    </source>
</evidence>
<reference evidence="4 5" key="1">
    <citation type="submission" date="2024-02" db="EMBL/GenBank/DDBJ databases">
        <authorList>
            <person name="Vignale AGUSTIN F."/>
            <person name="Sosa J E."/>
            <person name="Modenutti C."/>
        </authorList>
    </citation>
    <scope>NUCLEOTIDE SEQUENCE [LARGE SCALE GENOMIC DNA]</scope>
</reference>
<dbReference type="PANTHER" id="PTHR24177:SF420">
    <property type="entry name" value="ANKYRIN REPEAT-CONTAINING PROTEIN"/>
    <property type="match status" value="1"/>
</dbReference>
<dbReference type="InterPro" id="IPR036770">
    <property type="entry name" value="Ankyrin_rpt-contain_sf"/>
</dbReference>
<keyword evidence="5" id="KW-1185">Reference proteome</keyword>
<name>A0ABC8UUR3_9AQUA</name>
<dbReference type="Proteomes" id="UP001642360">
    <property type="component" value="Unassembled WGS sequence"/>
</dbReference>
<feature type="domain" description="PGG" evidence="3">
    <location>
        <begin position="491"/>
        <end position="604"/>
    </location>
</feature>
<evidence type="ECO:0000259" key="3">
    <source>
        <dbReference type="Pfam" id="PF13962"/>
    </source>
</evidence>
<keyword evidence="2" id="KW-0472">Membrane</keyword>
<dbReference type="PANTHER" id="PTHR24177">
    <property type="entry name" value="CASKIN"/>
    <property type="match status" value="1"/>
</dbReference>
<dbReference type="SUPFAM" id="SSF48403">
    <property type="entry name" value="Ankyrin repeat"/>
    <property type="match status" value="2"/>
</dbReference>
<evidence type="ECO:0000313" key="4">
    <source>
        <dbReference type="EMBL" id="CAK9184810.1"/>
    </source>
</evidence>
<feature type="transmembrane region" description="Helical" evidence="2">
    <location>
        <begin position="542"/>
        <end position="562"/>
    </location>
</feature>
<comment type="caution">
    <text evidence="4">The sequence shown here is derived from an EMBL/GenBank/DDBJ whole genome shotgun (WGS) entry which is preliminary data.</text>
</comment>
<feature type="transmembrane region" description="Helical" evidence="2">
    <location>
        <begin position="582"/>
        <end position="605"/>
    </location>
</feature>
<keyword evidence="1" id="KW-0040">ANK repeat</keyword>